<feature type="compositionally biased region" description="Basic and acidic residues" evidence="7">
    <location>
        <begin position="90"/>
        <end position="99"/>
    </location>
</feature>
<feature type="region of interest" description="Disordered" evidence="7">
    <location>
        <begin position="27"/>
        <end position="105"/>
    </location>
</feature>
<feature type="compositionally biased region" description="Pro residues" evidence="7">
    <location>
        <begin position="56"/>
        <end position="66"/>
    </location>
</feature>
<protein>
    <recommendedName>
        <fullName evidence="6">Cyclic di-GMP-binding protein</fullName>
    </recommendedName>
    <alternativeName>
        <fullName evidence="6">Cellulose synthase regulatory subunit</fullName>
    </alternativeName>
</protein>
<feature type="chain" id="PRO_5044983252" description="Cyclic di-GMP-binding protein" evidence="6">
    <location>
        <begin position="20"/>
        <end position="820"/>
    </location>
</feature>
<dbReference type="PANTHER" id="PTHR39083">
    <property type="entry name" value="CYCLIC DI-GMP-BINDING PROTEIN"/>
    <property type="match status" value="1"/>
</dbReference>
<evidence type="ECO:0000313" key="9">
    <source>
        <dbReference type="Proteomes" id="UP001202827"/>
    </source>
</evidence>
<dbReference type="InterPro" id="IPR018513">
    <property type="entry name" value="Cell_synthase_bac"/>
</dbReference>
<keyword evidence="9" id="KW-1185">Reference proteome</keyword>
<evidence type="ECO:0000256" key="5">
    <source>
        <dbReference type="ARBA" id="ARBA00023136"/>
    </source>
</evidence>
<dbReference type="EMBL" id="JALPRY010000010">
    <property type="protein sequence ID" value="MCK8780174.1"/>
    <property type="molecule type" value="Genomic_DNA"/>
</dbReference>
<keyword evidence="4 6" id="KW-1133">Transmembrane helix</keyword>
<feature type="compositionally biased region" description="Low complexity" evidence="7">
    <location>
        <begin position="80"/>
        <end position="89"/>
    </location>
</feature>
<comment type="subcellular location">
    <subcellularLocation>
        <location evidence="6">Cell inner membrane</location>
    </subcellularLocation>
    <subcellularLocation>
        <location evidence="1">Cell membrane</location>
        <topology evidence="1">Single-pass membrane protein</topology>
    </subcellularLocation>
</comment>
<proteinExistence type="inferred from homology"/>
<sequence length="820" mass="87651">MKNILAALVFVLSASIATAQAPAPFNMNPEGGPNASPAVQPPVAAPPAQPERPAAPANPAPPPAAPVLPQLTQPVPPATPAQQDVPRQADQQKPEEAEAAKTAAGRRYLVPEKSLRLSGESARRSWSVYLTPEQAASPAKLHLGYQNAIVVAPEISRLNVTINDVPILDNPIAFTDQVGDQVVTVPAGTLKAGANIIQLRADQRHRTDCTIESTFELWTDIDPTRTYLSFEAPDMRRFSRLDDIRALGVDPAGNTRFRLIVPALDQLGSTDVLMRLAQGLALMGSMPNQSFIFEKAPSALPQPGELPIFVGTHDELQGLLPALTSAAANAAVASFLDYPGSDGSSALILSGPTWPALEGLVDSFVASTNGSTTQRRDTLATQSWRGVETPFLFSKAQLDFSQLGIESQEFGGRLFRTSFTIGVPADFYATAYGEARILLDAAYSGAVQPGSHIDVIVNGNLASTVPVTSSGGAVLRHLPIKLTLRHFKPGVNTITIEASLRTEQDQVCAPGATADNKPRFALFGTSQFRMPDFARIAQVPNLAATAGTGFPYRTSPNPVSLFLGRIEENSLSAAATFLGKMAVASHHVIPVDVTISAARIAGSDAIFVGAVSEMPTNILTQLNIDQESRSSWSPAGTPTTTSAGSSVTLQDWQQLTGGNFFRRQFEALSDWVKENFDLSLSMLRFAPEADEAYKPSKDAKMIIAQESDPTDVGTWTALIAPDSTSLAEGMQALSSRQEWDKLAGRIIAYAGPDKEPETVAVSRFRFMPTQPMSFENIRLIAANWLSDNIMSYALLLGAGGILLGLATYGLLTLLGRRYED</sequence>
<keyword evidence="6" id="KW-0732">Signal</keyword>
<reference evidence="8 9" key="1">
    <citation type="submission" date="2022-04" db="EMBL/GenBank/DDBJ databases">
        <title>Rhizobium coralii sp. nov., isolated from coral Turbinaria peltata.</title>
        <authorList>
            <person name="Sun H."/>
        </authorList>
    </citation>
    <scope>NUCLEOTIDE SEQUENCE [LARGE SCALE GENOMIC DNA]</scope>
    <source>
        <strain evidence="8 9">NTR19</strain>
    </source>
</reference>
<evidence type="ECO:0000256" key="7">
    <source>
        <dbReference type="SAM" id="MobiDB-lite"/>
    </source>
</evidence>
<evidence type="ECO:0000313" key="8">
    <source>
        <dbReference type="EMBL" id="MCK8780174.1"/>
    </source>
</evidence>
<feature type="compositionally biased region" description="Pro residues" evidence="7">
    <location>
        <begin position="39"/>
        <end position="50"/>
    </location>
</feature>
<evidence type="ECO:0000256" key="1">
    <source>
        <dbReference type="ARBA" id="ARBA00004162"/>
    </source>
</evidence>
<evidence type="ECO:0000256" key="6">
    <source>
        <dbReference type="RuleBase" id="RU365021"/>
    </source>
</evidence>
<accession>A0ABT0IQS8</accession>
<comment type="function">
    <text evidence="6">Binds the cellulose synthase activator, bis-(3'-5') cyclic diguanylic acid (c-di-GMP).</text>
</comment>
<feature type="compositionally biased region" description="Low complexity" evidence="7">
    <location>
        <begin position="630"/>
        <end position="646"/>
    </location>
</feature>
<evidence type="ECO:0000256" key="2">
    <source>
        <dbReference type="ARBA" id="ARBA00022475"/>
    </source>
</evidence>
<keyword evidence="2 6" id="KW-1003">Cell membrane</keyword>
<keyword evidence="6" id="KW-0135">Cellulose biosynthesis</keyword>
<feature type="region of interest" description="Disordered" evidence="7">
    <location>
        <begin position="625"/>
        <end position="646"/>
    </location>
</feature>
<dbReference type="PANTHER" id="PTHR39083:SF1">
    <property type="entry name" value="CYCLIC DI-GMP-BINDING PROTEIN"/>
    <property type="match status" value="1"/>
</dbReference>
<feature type="transmembrane region" description="Helical" evidence="6">
    <location>
        <begin position="789"/>
        <end position="814"/>
    </location>
</feature>
<dbReference type="Proteomes" id="UP001202827">
    <property type="component" value="Unassembled WGS sequence"/>
</dbReference>
<gene>
    <name evidence="8" type="ORF">M0654_09275</name>
</gene>
<name>A0ABT0IQS8_9HYPH</name>
<evidence type="ECO:0000256" key="3">
    <source>
        <dbReference type="ARBA" id="ARBA00022692"/>
    </source>
</evidence>
<dbReference type="RefSeq" id="WP_248682839.1">
    <property type="nucleotide sequence ID" value="NZ_JALPRY010000010.1"/>
</dbReference>
<dbReference type="Gene3D" id="2.60.120.260">
    <property type="entry name" value="Galactose-binding domain-like"/>
    <property type="match status" value="2"/>
</dbReference>
<comment type="similarity">
    <text evidence="6">Belongs to the AcsB/BcsB family.</text>
</comment>
<evidence type="ECO:0000256" key="4">
    <source>
        <dbReference type="ARBA" id="ARBA00022989"/>
    </source>
</evidence>
<keyword evidence="6" id="KW-0997">Cell inner membrane</keyword>
<comment type="pathway">
    <text evidence="6">Glycan metabolism; bacterial cellulose biosynthesis.</text>
</comment>
<comment type="subunit">
    <text evidence="6">Tightly associated with the cellulose synthase catalytic subunit.</text>
</comment>
<feature type="signal peptide" evidence="6">
    <location>
        <begin position="1"/>
        <end position="19"/>
    </location>
</feature>
<keyword evidence="5 6" id="KW-0472">Membrane</keyword>
<dbReference type="Pfam" id="PF03170">
    <property type="entry name" value="BcsB"/>
    <property type="match status" value="1"/>
</dbReference>
<keyword evidence="6" id="KW-0973">c-di-GMP</keyword>
<organism evidence="8 9">
    <name type="scientific">Neorhizobium turbinariae</name>
    <dbReference type="NCBI Taxonomy" id="2937795"/>
    <lineage>
        <taxon>Bacteria</taxon>
        <taxon>Pseudomonadati</taxon>
        <taxon>Pseudomonadota</taxon>
        <taxon>Alphaproteobacteria</taxon>
        <taxon>Hyphomicrobiales</taxon>
        <taxon>Rhizobiaceae</taxon>
        <taxon>Rhizobium/Agrobacterium group</taxon>
        <taxon>Neorhizobium</taxon>
    </lineage>
</organism>
<comment type="caution">
    <text evidence="8">The sequence shown here is derived from an EMBL/GenBank/DDBJ whole genome shotgun (WGS) entry which is preliminary data.</text>
</comment>
<keyword evidence="3 6" id="KW-0812">Transmembrane</keyword>